<keyword evidence="7" id="KW-1185">Reference proteome</keyword>
<evidence type="ECO:0000313" key="6">
    <source>
        <dbReference type="EMBL" id="GAA3562087.1"/>
    </source>
</evidence>
<comment type="cofactor">
    <cofactor evidence="1">
        <name>Zn(2+)</name>
        <dbReference type="ChEBI" id="CHEBI:29105"/>
    </cofactor>
</comment>
<dbReference type="RefSeq" id="WP_344864317.1">
    <property type="nucleotide sequence ID" value="NZ_BAAAZN010000012.1"/>
</dbReference>
<dbReference type="InterPro" id="IPR036866">
    <property type="entry name" value="RibonucZ/Hydroxyglut_hydro"/>
</dbReference>
<reference evidence="7" key="1">
    <citation type="journal article" date="2019" name="Int. J. Syst. Evol. Microbiol.">
        <title>The Global Catalogue of Microorganisms (GCM) 10K type strain sequencing project: providing services to taxonomists for standard genome sequencing and annotation.</title>
        <authorList>
            <consortium name="The Broad Institute Genomics Platform"/>
            <consortium name="The Broad Institute Genome Sequencing Center for Infectious Disease"/>
            <person name="Wu L."/>
            <person name="Ma J."/>
        </authorList>
    </citation>
    <scope>NUCLEOTIDE SEQUENCE [LARGE SCALE GENOMIC DNA]</scope>
    <source>
        <strain evidence="7">JCM 16898</strain>
    </source>
</reference>
<accession>A0ABP6X6L8</accession>
<evidence type="ECO:0000313" key="7">
    <source>
        <dbReference type="Proteomes" id="UP001500689"/>
    </source>
</evidence>
<keyword evidence="4" id="KW-0862">Zinc</keyword>
<dbReference type="Pfam" id="PF00753">
    <property type="entry name" value="Lactamase_B"/>
    <property type="match status" value="1"/>
</dbReference>
<evidence type="ECO:0000256" key="2">
    <source>
        <dbReference type="ARBA" id="ARBA00022723"/>
    </source>
</evidence>
<feature type="domain" description="Metallo-beta-lactamase" evidence="5">
    <location>
        <begin position="27"/>
        <end position="202"/>
    </location>
</feature>
<dbReference type="EMBL" id="BAAAZN010000012">
    <property type="protein sequence ID" value="GAA3562087.1"/>
    <property type="molecule type" value="Genomic_DNA"/>
</dbReference>
<organism evidence="6 7">
    <name type="scientific">Amycolatopsis ultiminotia</name>
    <dbReference type="NCBI Taxonomy" id="543629"/>
    <lineage>
        <taxon>Bacteria</taxon>
        <taxon>Bacillati</taxon>
        <taxon>Actinomycetota</taxon>
        <taxon>Actinomycetes</taxon>
        <taxon>Pseudonocardiales</taxon>
        <taxon>Pseudonocardiaceae</taxon>
        <taxon>Amycolatopsis</taxon>
    </lineage>
</organism>
<evidence type="ECO:0000256" key="1">
    <source>
        <dbReference type="ARBA" id="ARBA00001947"/>
    </source>
</evidence>
<comment type="caution">
    <text evidence="6">The sequence shown here is derived from an EMBL/GenBank/DDBJ whole genome shotgun (WGS) entry which is preliminary data.</text>
</comment>
<dbReference type="PANTHER" id="PTHR46233:SF3">
    <property type="entry name" value="HYDROXYACYLGLUTATHIONE HYDROLASE GLOC"/>
    <property type="match status" value="1"/>
</dbReference>
<keyword evidence="2" id="KW-0479">Metal-binding</keyword>
<dbReference type="InterPro" id="IPR051453">
    <property type="entry name" value="MBL_Glyoxalase_II"/>
</dbReference>
<evidence type="ECO:0000256" key="4">
    <source>
        <dbReference type="ARBA" id="ARBA00022833"/>
    </source>
</evidence>
<sequence>MADQLYFRQLLAGRDFAVGDPVATQMVNFAYLIGDRETGDAVVVDPAYAVRDLLDLLEADGMRLSGVLATHHHADHVGGDLMGVALPGIAELLAVAPVPIHVNAEEREWVRRVTGVSETDLRGHDHDDVVTVGSIGIRLLHTPGHTPGSQCLLVGDRLVSGDTLFLEGCGRTDFPGGDADAIFRSLQWLAALPGDPVVYPGHQYSPEPSAALSRVKAANFVFRPRSLDQWHRLFGG</sequence>
<evidence type="ECO:0000259" key="5">
    <source>
        <dbReference type="SMART" id="SM00849"/>
    </source>
</evidence>
<name>A0ABP6X6L8_9PSEU</name>
<dbReference type="SMART" id="SM00849">
    <property type="entry name" value="Lactamase_B"/>
    <property type="match status" value="1"/>
</dbReference>
<protein>
    <submittedName>
        <fullName evidence="6">MBL fold metallo-hydrolase</fullName>
    </submittedName>
</protein>
<proteinExistence type="predicted"/>
<dbReference type="Gene3D" id="3.60.15.10">
    <property type="entry name" value="Ribonuclease Z/Hydroxyacylglutathione hydrolase-like"/>
    <property type="match status" value="1"/>
</dbReference>
<keyword evidence="3" id="KW-0378">Hydrolase</keyword>
<gene>
    <name evidence="6" type="ORF">GCM10022222_52270</name>
</gene>
<evidence type="ECO:0000256" key="3">
    <source>
        <dbReference type="ARBA" id="ARBA00022801"/>
    </source>
</evidence>
<dbReference type="Proteomes" id="UP001500689">
    <property type="component" value="Unassembled WGS sequence"/>
</dbReference>
<dbReference type="PANTHER" id="PTHR46233">
    <property type="entry name" value="HYDROXYACYLGLUTATHIONE HYDROLASE GLOC"/>
    <property type="match status" value="1"/>
</dbReference>
<dbReference type="SUPFAM" id="SSF56281">
    <property type="entry name" value="Metallo-hydrolase/oxidoreductase"/>
    <property type="match status" value="1"/>
</dbReference>
<dbReference type="CDD" id="cd16275">
    <property type="entry name" value="BaeB-like_MBL-fold"/>
    <property type="match status" value="1"/>
</dbReference>
<dbReference type="InterPro" id="IPR001279">
    <property type="entry name" value="Metallo-B-lactamas"/>
</dbReference>